<proteinExistence type="predicted"/>
<accession>A0ABP4BAJ3</accession>
<feature type="domain" description="GP-PDE" evidence="1">
    <location>
        <begin position="12"/>
        <end position="256"/>
    </location>
</feature>
<dbReference type="RefSeq" id="WP_343943395.1">
    <property type="nucleotide sequence ID" value="NZ_BAAAHP010000126.1"/>
</dbReference>
<evidence type="ECO:0000313" key="3">
    <source>
        <dbReference type="Proteomes" id="UP001499967"/>
    </source>
</evidence>
<dbReference type="InterPro" id="IPR017946">
    <property type="entry name" value="PLC-like_Pdiesterase_TIM-brl"/>
</dbReference>
<comment type="caution">
    <text evidence="2">The sequence shown here is derived from an EMBL/GenBank/DDBJ whole genome shotgun (WGS) entry which is preliminary data.</text>
</comment>
<dbReference type="Proteomes" id="UP001499967">
    <property type="component" value="Unassembled WGS sequence"/>
</dbReference>
<dbReference type="PROSITE" id="PS51704">
    <property type="entry name" value="GP_PDE"/>
    <property type="match status" value="1"/>
</dbReference>
<protein>
    <submittedName>
        <fullName evidence="2">Glycerophosphodiester phosphodiesterase</fullName>
    </submittedName>
</protein>
<reference evidence="3" key="1">
    <citation type="journal article" date="2019" name="Int. J. Syst. Evol. Microbiol.">
        <title>The Global Catalogue of Microorganisms (GCM) 10K type strain sequencing project: providing services to taxonomists for standard genome sequencing and annotation.</title>
        <authorList>
            <consortium name="The Broad Institute Genomics Platform"/>
            <consortium name="The Broad Institute Genome Sequencing Center for Infectious Disease"/>
            <person name="Wu L."/>
            <person name="Ma J."/>
        </authorList>
    </citation>
    <scope>NUCLEOTIDE SEQUENCE [LARGE SCALE GENOMIC DNA]</scope>
    <source>
        <strain evidence="3">JCM 11117</strain>
    </source>
</reference>
<dbReference type="EMBL" id="BAAAHP010000126">
    <property type="protein sequence ID" value="GAA0945907.1"/>
    <property type="molecule type" value="Genomic_DNA"/>
</dbReference>
<evidence type="ECO:0000313" key="2">
    <source>
        <dbReference type="EMBL" id="GAA0945907.1"/>
    </source>
</evidence>
<dbReference type="Pfam" id="PF03009">
    <property type="entry name" value="GDPD"/>
    <property type="match status" value="1"/>
</dbReference>
<dbReference type="PROSITE" id="PS50007">
    <property type="entry name" value="PIPLC_X_DOMAIN"/>
    <property type="match status" value="1"/>
</dbReference>
<organism evidence="2 3">
    <name type="scientific">Pseudonocardia zijingensis</name>
    <dbReference type="NCBI Taxonomy" id="153376"/>
    <lineage>
        <taxon>Bacteria</taxon>
        <taxon>Bacillati</taxon>
        <taxon>Actinomycetota</taxon>
        <taxon>Actinomycetes</taxon>
        <taxon>Pseudonocardiales</taxon>
        <taxon>Pseudonocardiaceae</taxon>
        <taxon>Pseudonocardia</taxon>
    </lineage>
</organism>
<evidence type="ECO:0000259" key="1">
    <source>
        <dbReference type="PROSITE" id="PS51704"/>
    </source>
</evidence>
<dbReference type="InterPro" id="IPR030395">
    <property type="entry name" value="GP_PDE_dom"/>
</dbReference>
<dbReference type="SUPFAM" id="SSF51695">
    <property type="entry name" value="PLC-like phosphodiesterases"/>
    <property type="match status" value="1"/>
</dbReference>
<dbReference type="Gene3D" id="3.20.20.190">
    <property type="entry name" value="Phosphatidylinositol (PI) phosphodiesterase"/>
    <property type="match status" value="1"/>
</dbReference>
<name>A0ABP4BAJ3_9PSEU</name>
<dbReference type="PANTHER" id="PTHR43805:SF1">
    <property type="entry name" value="GP-PDE DOMAIN-CONTAINING PROTEIN"/>
    <property type="match status" value="1"/>
</dbReference>
<sequence length="270" mass="29444">MPRHPYLDGPYPRAYAHRGWHIGDLRGFENTLAAFRRAVAEGFGYLELDVHASADGVPVVHHDATLDRTTDGRGPIRALRAAELAPVRVRGREPLPLLEQVLTELPDTRMTVELKSGAAVEPVLEVLERTGSWHRVCLGSYHDGWLRRAREAAGPQLCSSMAQGAAFGLRTRAWLDRLPAPLRHLPAPASPGDFAQLPRRLGPLTVVDAALLRAAHGSGREVHVWTVDTAAEMTALLDLGVDGLLSDRPDVLRDVLHARGVWQDARPGAG</sequence>
<keyword evidence="3" id="KW-1185">Reference proteome</keyword>
<dbReference type="PANTHER" id="PTHR43805">
    <property type="entry name" value="GLYCEROPHOSPHORYL DIESTER PHOSPHODIESTERASE"/>
    <property type="match status" value="1"/>
</dbReference>
<gene>
    <name evidence="2" type="ORF">GCM10009559_44150</name>
</gene>